<evidence type="ECO:0000313" key="2">
    <source>
        <dbReference type="Proteomes" id="UP001627154"/>
    </source>
</evidence>
<keyword evidence="2" id="KW-1185">Reference proteome</keyword>
<proteinExistence type="predicted"/>
<dbReference type="Proteomes" id="UP001627154">
    <property type="component" value="Unassembled WGS sequence"/>
</dbReference>
<evidence type="ECO:0000313" key="1">
    <source>
        <dbReference type="EMBL" id="KAL3400129.1"/>
    </source>
</evidence>
<dbReference type="AlphaFoldDB" id="A0ABD2X4T4"/>
<accession>A0ABD2X4T4</accession>
<sequence length="104" mass="12163">MNSLLYTYSCLVKNYWMVFQSSRSQTHTNEPKNFDQCGKTFIARCDLLYTLFDHDDDGDDLDDLDDDAGNRSRPRWTIIMIMYACLARSRAFTLAFLICLRLLS</sequence>
<gene>
    <name evidence="1" type="ORF">TKK_006539</name>
</gene>
<protein>
    <submittedName>
        <fullName evidence="1">Uncharacterized protein</fullName>
    </submittedName>
</protein>
<reference evidence="1 2" key="1">
    <citation type="journal article" date="2024" name="bioRxiv">
        <title>A reference genome for Trichogramma kaykai: A tiny desert-dwelling parasitoid wasp with competing sex-ratio distorters.</title>
        <authorList>
            <person name="Culotta J."/>
            <person name="Lindsey A.R."/>
        </authorList>
    </citation>
    <scope>NUCLEOTIDE SEQUENCE [LARGE SCALE GENOMIC DNA]</scope>
    <source>
        <strain evidence="1 2">KSX58</strain>
    </source>
</reference>
<dbReference type="EMBL" id="JBJJXI010000053">
    <property type="protein sequence ID" value="KAL3400129.1"/>
    <property type="molecule type" value="Genomic_DNA"/>
</dbReference>
<name>A0ABD2X4T4_9HYME</name>
<comment type="caution">
    <text evidence="1">The sequence shown here is derived from an EMBL/GenBank/DDBJ whole genome shotgun (WGS) entry which is preliminary data.</text>
</comment>
<organism evidence="1 2">
    <name type="scientific">Trichogramma kaykai</name>
    <dbReference type="NCBI Taxonomy" id="54128"/>
    <lineage>
        <taxon>Eukaryota</taxon>
        <taxon>Metazoa</taxon>
        <taxon>Ecdysozoa</taxon>
        <taxon>Arthropoda</taxon>
        <taxon>Hexapoda</taxon>
        <taxon>Insecta</taxon>
        <taxon>Pterygota</taxon>
        <taxon>Neoptera</taxon>
        <taxon>Endopterygota</taxon>
        <taxon>Hymenoptera</taxon>
        <taxon>Apocrita</taxon>
        <taxon>Proctotrupomorpha</taxon>
        <taxon>Chalcidoidea</taxon>
        <taxon>Trichogrammatidae</taxon>
        <taxon>Trichogramma</taxon>
    </lineage>
</organism>